<accession>A0A6H0Y285</accession>
<feature type="binding site" evidence="6">
    <location>
        <begin position="187"/>
        <end position="195"/>
    </location>
    <ligand>
        <name>ATP</name>
        <dbReference type="ChEBI" id="CHEBI:30616"/>
    </ligand>
</feature>
<dbReference type="PANTHER" id="PTHR23407">
    <property type="entry name" value="ATPASE INHIBITOR/5-FORMYLTETRAHYDROFOLATE CYCLO-LIGASE"/>
    <property type="match status" value="1"/>
</dbReference>
<dbReference type="PANTHER" id="PTHR23407:SF1">
    <property type="entry name" value="5-FORMYLTETRAHYDROFOLATE CYCLO-LIGASE"/>
    <property type="match status" value="1"/>
</dbReference>
<feature type="binding site" evidence="6">
    <location>
        <position position="81"/>
    </location>
    <ligand>
        <name>substrate</name>
    </ligand>
</feature>
<dbReference type="GO" id="GO:0005524">
    <property type="term" value="F:ATP binding"/>
    <property type="evidence" value="ECO:0007669"/>
    <property type="project" value="UniProtKB-KW"/>
</dbReference>
<evidence type="ECO:0000256" key="4">
    <source>
        <dbReference type="ARBA" id="ARBA00036539"/>
    </source>
</evidence>
<keyword evidence="8" id="KW-1185">Reference proteome</keyword>
<evidence type="ECO:0000313" key="7">
    <source>
        <dbReference type="EMBL" id="QIX00958.1"/>
    </source>
</evidence>
<dbReference type="GO" id="GO:0005739">
    <property type="term" value="C:mitochondrion"/>
    <property type="evidence" value="ECO:0007669"/>
    <property type="project" value="TreeGrafter"/>
</dbReference>
<dbReference type="EC" id="6.3.3.2" evidence="5"/>
<protein>
    <recommendedName>
        <fullName evidence="5">5-formyltetrahydrofolate cyclo-ligase</fullName>
        <ecNumber evidence="5">6.3.3.2</ecNumber>
    </recommendedName>
</protein>
<dbReference type="InterPro" id="IPR002698">
    <property type="entry name" value="FTHF_cligase"/>
</dbReference>
<reference evidence="7 8" key="1">
    <citation type="journal article" date="2016" name="Sci. Rep.">
        <title>Peltaster fructicola genome reveals evolution from an invasive phytopathogen to an ectophytic parasite.</title>
        <authorList>
            <person name="Xu C."/>
            <person name="Chen H."/>
            <person name="Gleason M.L."/>
            <person name="Xu J.R."/>
            <person name="Liu H."/>
            <person name="Zhang R."/>
            <person name="Sun G."/>
        </authorList>
    </citation>
    <scope>NUCLEOTIDE SEQUENCE [LARGE SCALE GENOMIC DNA]</scope>
    <source>
        <strain evidence="7 8">LNHT1506</strain>
    </source>
</reference>
<comment type="similarity">
    <text evidence="1">Belongs to the 5-formyltetrahydrofolate cyclo-ligase family.</text>
</comment>
<dbReference type="InterPro" id="IPR024185">
    <property type="entry name" value="FTHF_cligase-like_sf"/>
</dbReference>
<dbReference type="EMBL" id="CP051142">
    <property type="protein sequence ID" value="QIX00958.1"/>
    <property type="molecule type" value="Genomic_DNA"/>
</dbReference>
<feature type="binding site" evidence="6">
    <location>
        <position position="75"/>
    </location>
    <ligand>
        <name>substrate</name>
    </ligand>
</feature>
<comment type="catalytic activity">
    <reaction evidence="4">
        <text>(6S)-5-formyl-5,6,7,8-tetrahydrofolate + ATP = (6R)-5,10-methenyltetrahydrofolate + ADP + phosphate</text>
        <dbReference type="Rhea" id="RHEA:10488"/>
        <dbReference type="ChEBI" id="CHEBI:30616"/>
        <dbReference type="ChEBI" id="CHEBI:43474"/>
        <dbReference type="ChEBI" id="CHEBI:57455"/>
        <dbReference type="ChEBI" id="CHEBI:57457"/>
        <dbReference type="ChEBI" id="CHEBI:456216"/>
        <dbReference type="EC" id="6.3.3.2"/>
    </reaction>
</comment>
<keyword evidence="2 6" id="KW-0547">Nucleotide-binding</keyword>
<dbReference type="Pfam" id="PF01812">
    <property type="entry name" value="5-FTHF_cyc-lig"/>
    <property type="match status" value="1"/>
</dbReference>
<dbReference type="Proteomes" id="UP000503462">
    <property type="component" value="Chromosome 4"/>
</dbReference>
<evidence type="ECO:0000256" key="5">
    <source>
        <dbReference type="ARBA" id="ARBA00038966"/>
    </source>
</evidence>
<dbReference type="GO" id="GO:0009396">
    <property type="term" value="P:folic acid-containing compound biosynthetic process"/>
    <property type="evidence" value="ECO:0007669"/>
    <property type="project" value="TreeGrafter"/>
</dbReference>
<dbReference type="AlphaFoldDB" id="A0A6H0Y285"/>
<proteinExistence type="inferred from homology"/>
<dbReference type="PIRSF" id="PIRSF006806">
    <property type="entry name" value="FTHF_cligase"/>
    <property type="match status" value="1"/>
</dbReference>
<gene>
    <name evidence="7" type="ORF">AMS68_006475</name>
</gene>
<feature type="binding site" evidence="6">
    <location>
        <begin position="29"/>
        <end position="33"/>
    </location>
    <ligand>
        <name>ATP</name>
        <dbReference type="ChEBI" id="CHEBI:30616"/>
    </ligand>
</feature>
<evidence type="ECO:0000256" key="6">
    <source>
        <dbReference type="PIRSR" id="PIRSR006806-1"/>
    </source>
</evidence>
<evidence type="ECO:0000256" key="1">
    <source>
        <dbReference type="ARBA" id="ARBA00010638"/>
    </source>
</evidence>
<evidence type="ECO:0000313" key="8">
    <source>
        <dbReference type="Proteomes" id="UP000503462"/>
    </source>
</evidence>
<dbReference type="OrthoDB" id="2015992at2759"/>
<evidence type="ECO:0000256" key="3">
    <source>
        <dbReference type="ARBA" id="ARBA00022840"/>
    </source>
</evidence>
<dbReference type="SUPFAM" id="SSF100950">
    <property type="entry name" value="NagB/RpiA/CoA transferase-like"/>
    <property type="match status" value="1"/>
</dbReference>
<dbReference type="GO" id="GO:0035999">
    <property type="term" value="P:tetrahydrofolate interconversion"/>
    <property type="evidence" value="ECO:0007669"/>
    <property type="project" value="TreeGrafter"/>
</dbReference>
<evidence type="ECO:0000256" key="2">
    <source>
        <dbReference type="ARBA" id="ARBA00022741"/>
    </source>
</evidence>
<name>A0A6H0Y285_9PEZI</name>
<organism evidence="7 8">
    <name type="scientific">Peltaster fructicola</name>
    <dbReference type="NCBI Taxonomy" id="286661"/>
    <lineage>
        <taxon>Eukaryota</taxon>
        <taxon>Fungi</taxon>
        <taxon>Dikarya</taxon>
        <taxon>Ascomycota</taxon>
        <taxon>Pezizomycotina</taxon>
        <taxon>Dothideomycetes</taxon>
        <taxon>Dothideomycetes incertae sedis</taxon>
        <taxon>Peltaster</taxon>
    </lineage>
</organism>
<dbReference type="GO" id="GO:0030272">
    <property type="term" value="F:5-formyltetrahydrofolate cyclo-ligase activity"/>
    <property type="evidence" value="ECO:0007669"/>
    <property type="project" value="UniProtKB-EC"/>
</dbReference>
<keyword evidence="3 6" id="KW-0067">ATP-binding</keyword>
<sequence length="252" mass="27475">MQRSPLIARAVQYQGRRFIETMAEVKGAKKTLRAQVKRSLALLDPDTVVSQSRRAQEKLLTLAQYQQAKSLSVYLSMPTGEASTDLIVRDALQAGKAVFVPHMYKSAASGSAKPAKYMDMLRLDSLDDYISLEKDNWGIPTLPGSSIAQRENAMGGRGLASSGSEPSAGELDMILMPAVAFDLHMRRLGHGAGYYDSFLSRYIVDAGYRKPLLVGLCLAEQVLPAGDDIPVTDFDWSVDMVIAGDGRSLSQQ</sequence>
<dbReference type="Gene3D" id="3.40.50.10420">
    <property type="entry name" value="NagB/RpiA/CoA transferase-like"/>
    <property type="match status" value="1"/>
</dbReference>
<dbReference type="InterPro" id="IPR037171">
    <property type="entry name" value="NagB/RpiA_transferase-like"/>
</dbReference>